<dbReference type="FunCoup" id="E0VH34">
    <property type="interactions" value="26"/>
</dbReference>
<feature type="compositionally biased region" description="Basic and acidic residues" evidence="7">
    <location>
        <begin position="319"/>
        <end position="337"/>
    </location>
</feature>
<feature type="compositionally biased region" description="Basic and acidic residues" evidence="7">
    <location>
        <begin position="403"/>
        <end position="442"/>
    </location>
</feature>
<dbReference type="InterPro" id="IPR026160">
    <property type="entry name" value="Ric3"/>
</dbReference>
<dbReference type="GO" id="GO:0043005">
    <property type="term" value="C:neuron projection"/>
    <property type="evidence" value="ECO:0007669"/>
    <property type="project" value="TreeGrafter"/>
</dbReference>
<evidence type="ECO:0000256" key="4">
    <source>
        <dbReference type="ARBA" id="ARBA00022824"/>
    </source>
</evidence>
<dbReference type="InterPro" id="IPR032763">
    <property type="entry name" value="RIC3_N"/>
</dbReference>
<dbReference type="GO" id="GO:0034394">
    <property type="term" value="P:protein localization to cell surface"/>
    <property type="evidence" value="ECO:0007669"/>
    <property type="project" value="TreeGrafter"/>
</dbReference>
<evidence type="ECO:0000256" key="1">
    <source>
        <dbReference type="ARBA" id="ARBA00004586"/>
    </source>
</evidence>
<feature type="compositionally biased region" description="Basic and acidic residues" evidence="7">
    <location>
        <begin position="555"/>
        <end position="569"/>
    </location>
</feature>
<dbReference type="VEuPathDB" id="VectorBase:PHUM200140"/>
<evidence type="ECO:0000256" key="6">
    <source>
        <dbReference type="ARBA" id="ARBA00023136"/>
    </source>
</evidence>
<evidence type="ECO:0000313" key="12">
    <source>
        <dbReference type="Proteomes" id="UP000009046"/>
    </source>
</evidence>
<feature type="compositionally biased region" description="Polar residues" evidence="7">
    <location>
        <begin position="615"/>
        <end position="629"/>
    </location>
</feature>
<dbReference type="EnsemblMetazoa" id="PHUM200140-RA">
    <property type="protein sequence ID" value="PHUM200140-PA"/>
    <property type="gene ID" value="PHUM200140"/>
</dbReference>
<evidence type="ECO:0000256" key="3">
    <source>
        <dbReference type="ARBA" id="ARBA00022692"/>
    </source>
</evidence>
<keyword evidence="5 8" id="KW-1133">Transmembrane helix</keyword>
<dbReference type="Proteomes" id="UP000009046">
    <property type="component" value="Unassembled WGS sequence"/>
</dbReference>
<comment type="similarity">
    <text evidence="2">Belongs to the ric-3 family.</text>
</comment>
<dbReference type="KEGG" id="phu:Phum_PHUM200140"/>
<feature type="region of interest" description="Disordered" evidence="7">
    <location>
        <begin position="298"/>
        <end position="337"/>
    </location>
</feature>
<dbReference type="OrthoDB" id="10070774at2759"/>
<dbReference type="CTD" id="8240350"/>
<dbReference type="RefSeq" id="XP_002425428.1">
    <property type="nucleotide sequence ID" value="XM_002425383.1"/>
</dbReference>
<reference evidence="10" key="2">
    <citation type="submission" date="2007-04" db="EMBL/GenBank/DDBJ databases">
        <title>The genome of the human body louse.</title>
        <authorList>
            <consortium name="The Human Body Louse Genome Consortium"/>
            <person name="Kirkness E."/>
            <person name="Walenz B."/>
            <person name="Hass B."/>
            <person name="Bruggner R."/>
            <person name="Strausberg R."/>
        </authorList>
    </citation>
    <scope>NUCLEOTIDE SEQUENCE</scope>
    <source>
        <strain evidence="10">USDA</strain>
    </source>
</reference>
<organism>
    <name type="scientific">Pediculus humanus subsp. corporis</name>
    <name type="common">Body louse</name>
    <dbReference type="NCBI Taxonomy" id="121224"/>
    <lineage>
        <taxon>Eukaryota</taxon>
        <taxon>Metazoa</taxon>
        <taxon>Ecdysozoa</taxon>
        <taxon>Arthropoda</taxon>
        <taxon>Hexapoda</taxon>
        <taxon>Insecta</taxon>
        <taxon>Pterygota</taxon>
        <taxon>Neoptera</taxon>
        <taxon>Paraneoptera</taxon>
        <taxon>Psocodea</taxon>
        <taxon>Troctomorpha</taxon>
        <taxon>Phthiraptera</taxon>
        <taxon>Anoplura</taxon>
        <taxon>Pediculidae</taxon>
        <taxon>Pediculus</taxon>
    </lineage>
</organism>
<feature type="region of interest" description="Disordered" evidence="7">
    <location>
        <begin position="468"/>
        <end position="501"/>
    </location>
</feature>
<name>E0VH34_PEDHC</name>
<dbReference type="HOGENOM" id="CLU_032429_0_0_1"/>
<protein>
    <recommendedName>
        <fullName evidence="9">Resistance to inhibitors of cholinesterase protein 3 N-terminal domain-containing protein</fullName>
    </recommendedName>
</protein>
<comment type="subcellular location">
    <subcellularLocation>
        <location evidence="1">Endoplasmic reticulum membrane</location>
    </subcellularLocation>
</comment>
<dbReference type="GO" id="GO:0005789">
    <property type="term" value="C:endoplasmic reticulum membrane"/>
    <property type="evidence" value="ECO:0007669"/>
    <property type="project" value="UniProtKB-SubCell"/>
</dbReference>
<feature type="compositionally biased region" description="Basic and acidic residues" evidence="7">
    <location>
        <begin position="598"/>
        <end position="613"/>
    </location>
</feature>
<evidence type="ECO:0000259" key="9">
    <source>
        <dbReference type="Pfam" id="PF15361"/>
    </source>
</evidence>
<evidence type="ECO:0000313" key="10">
    <source>
        <dbReference type="EMBL" id="EEB12690.1"/>
    </source>
</evidence>
<dbReference type="Pfam" id="PF15361">
    <property type="entry name" value="RIC3"/>
    <property type="match status" value="1"/>
</dbReference>
<dbReference type="eggNOG" id="ENOG502RKVF">
    <property type="taxonomic scope" value="Eukaryota"/>
</dbReference>
<dbReference type="GO" id="GO:0045202">
    <property type="term" value="C:synapse"/>
    <property type="evidence" value="ECO:0007669"/>
    <property type="project" value="GOC"/>
</dbReference>
<reference evidence="11" key="3">
    <citation type="submission" date="2020-05" db="UniProtKB">
        <authorList>
            <consortium name="EnsemblMetazoa"/>
        </authorList>
    </citation>
    <scope>IDENTIFICATION</scope>
    <source>
        <strain evidence="11">USDA</strain>
    </source>
</reference>
<feature type="transmembrane region" description="Helical" evidence="8">
    <location>
        <begin position="240"/>
        <end position="262"/>
    </location>
</feature>
<keyword evidence="6 8" id="KW-0472">Membrane</keyword>
<evidence type="ECO:0000256" key="8">
    <source>
        <dbReference type="SAM" id="Phobius"/>
    </source>
</evidence>
<evidence type="ECO:0000313" key="11">
    <source>
        <dbReference type="EnsemblMetazoa" id="PHUM200140-PA"/>
    </source>
</evidence>
<dbReference type="InParanoid" id="E0VH34"/>
<dbReference type="EMBL" id="DS235157">
    <property type="protein sequence ID" value="EEB12690.1"/>
    <property type="molecule type" value="Genomic_DNA"/>
</dbReference>
<reference evidence="10" key="1">
    <citation type="submission" date="2007-04" db="EMBL/GenBank/DDBJ databases">
        <title>Annotation of Pediculus humanus corporis strain USDA.</title>
        <authorList>
            <person name="Kirkness E."/>
            <person name="Hannick L."/>
            <person name="Hass B."/>
            <person name="Bruggner R."/>
            <person name="Lawson D."/>
            <person name="Bidwell S."/>
            <person name="Joardar V."/>
            <person name="Caler E."/>
            <person name="Walenz B."/>
            <person name="Inman J."/>
            <person name="Schobel S."/>
            <person name="Galinsky K."/>
            <person name="Amedeo P."/>
            <person name="Strausberg R."/>
        </authorList>
    </citation>
    <scope>NUCLEOTIDE SEQUENCE</scope>
    <source>
        <strain evidence="10">USDA</strain>
    </source>
</reference>
<accession>E0VH34</accession>
<evidence type="ECO:0000256" key="7">
    <source>
        <dbReference type="SAM" id="MobiDB-lite"/>
    </source>
</evidence>
<feature type="transmembrane region" description="Helical" evidence="8">
    <location>
        <begin position="12"/>
        <end position="31"/>
    </location>
</feature>
<dbReference type="PANTHER" id="PTHR21723:SF3">
    <property type="entry name" value="PROTEIN RIC-3"/>
    <property type="match status" value="1"/>
</dbReference>
<feature type="domain" description="Resistance to inhibitors of cholinesterase protein 3 N-terminal" evidence="9">
    <location>
        <begin position="178"/>
        <end position="349"/>
    </location>
</feature>
<dbReference type="EMBL" id="AAZO01002319">
    <property type="status" value="NOT_ANNOTATED_CDS"/>
    <property type="molecule type" value="Genomic_DNA"/>
</dbReference>
<sequence length="674" mass="75812">MANVEFGTGKTVVILSIVAACFAVLWPKIFYPMLTSMGKKNSDYDSGCCDVLFDNDINALKIINEMCGTILNRHEKFHSKLSQTFEQGKLNKEIITMCRNEVMNMCGIDIAEFLNKKEKLGHSYKQMLDEIRSFNISICLRQNFGVNPGLLGAPRRMRIWGTSYPRHLRQERPLHFRPEMLHPALREKGRAIPQSHSVPKTSSSEKDQSTRTLPVSSMRPPMGGAGHVVPPSRTGGTMNIIMPLYTIGIVIFFMYTVMKVFMKKTNGSSEMKDFTSDPEFRRVVFSDDYTNGLPSKIEESISDSSEKQKNVAPQIWKSPVDDSTRLGNNENDHLKKRLEETEKAMERIVATMETIPDKLACSMKISRLFTTINIMSAITGLLTEVDQHLKVKGDTQTQYSTEYKGKKDEPQDTETESSKKIQEQTKKDDDFDIDSTRVKSDLEGEEEFDETKPKVKVMGLEMIAKCEGGQKWSRPATPNLGVGSHNKPSTPIQPPQDPEPQNIFLEGALPQQSQLLVSDSKTQALTIENDDDLDSPVILSSKMTLSLISLDSPVEDEKKQQDLSQKTEDENLFSADSTLLNELLDGSGRDLEEDEEGFKESKLLKNDSEEDLSKNYVTASMSGLINSDQGVDLEDTSVDMSVLESSEWPEDREDENSHLPNGSDLENQQREDLQ</sequence>
<dbReference type="AlphaFoldDB" id="E0VH34"/>
<proteinExistence type="inferred from homology"/>
<feature type="compositionally biased region" description="Basic and acidic residues" evidence="7">
    <location>
        <begin position="298"/>
        <end position="309"/>
    </location>
</feature>
<dbReference type="PANTHER" id="PTHR21723">
    <property type="entry name" value="RESISTANCE TO INHIBITORS OF CHOLINESTERASE PROTEIN 3 RIC3"/>
    <property type="match status" value="1"/>
</dbReference>
<dbReference type="OMA" id="QNFKDQR"/>
<feature type="region of interest" description="Disordered" evidence="7">
    <location>
        <begin position="189"/>
        <end position="233"/>
    </location>
</feature>
<dbReference type="GO" id="GO:0043025">
    <property type="term" value="C:neuronal cell body"/>
    <property type="evidence" value="ECO:0007669"/>
    <property type="project" value="TreeGrafter"/>
</dbReference>
<dbReference type="STRING" id="121224.E0VH34"/>
<feature type="region of interest" description="Disordered" evidence="7">
    <location>
        <begin position="393"/>
        <end position="453"/>
    </location>
</feature>
<gene>
    <name evidence="11" type="primary">8240350</name>
    <name evidence="10" type="ORF">Phum_PHUM200140</name>
</gene>
<dbReference type="GeneID" id="8240350"/>
<keyword evidence="3 8" id="KW-0812">Transmembrane</keyword>
<dbReference type="GO" id="GO:0007271">
    <property type="term" value="P:synaptic transmission, cholinergic"/>
    <property type="evidence" value="ECO:0007669"/>
    <property type="project" value="TreeGrafter"/>
</dbReference>
<keyword evidence="4" id="KW-0256">Endoplasmic reticulum</keyword>
<evidence type="ECO:0000256" key="2">
    <source>
        <dbReference type="ARBA" id="ARBA00008538"/>
    </source>
</evidence>
<feature type="region of interest" description="Disordered" evidence="7">
    <location>
        <begin position="551"/>
        <end position="674"/>
    </location>
</feature>
<keyword evidence="12" id="KW-1185">Reference proteome</keyword>
<evidence type="ECO:0000256" key="5">
    <source>
        <dbReference type="ARBA" id="ARBA00022989"/>
    </source>
</evidence>